<evidence type="ECO:0000313" key="2">
    <source>
        <dbReference type="EMBL" id="JAT20588.1"/>
    </source>
</evidence>
<accession>A0A1B6LA58</accession>
<reference evidence="2" key="1">
    <citation type="submission" date="2015-11" db="EMBL/GenBank/DDBJ databases">
        <title>De novo transcriptome assembly of four potential Pierce s Disease insect vectors from Arizona vineyards.</title>
        <authorList>
            <person name="Tassone E.E."/>
        </authorList>
    </citation>
    <scope>NUCLEOTIDE SEQUENCE</scope>
</reference>
<sequence length="101" mass="11585">RISLRGLDAASTPSTPRPLGLSQDWSKYKQNKSAVMLLVQMSRQCATVLARDTLLTRTVECSESVKCQIYKTYKCLQPKINNIFIKPTSFNEYFIKISKRH</sequence>
<feature type="non-terminal residue" evidence="2">
    <location>
        <position position="1"/>
    </location>
</feature>
<gene>
    <name evidence="2" type="ORF">g.53699</name>
</gene>
<protein>
    <submittedName>
        <fullName evidence="2">Uncharacterized protein</fullName>
    </submittedName>
</protein>
<dbReference type="EMBL" id="GEBQ01019389">
    <property type="protein sequence ID" value="JAT20588.1"/>
    <property type="molecule type" value="Transcribed_RNA"/>
</dbReference>
<feature type="region of interest" description="Disordered" evidence="1">
    <location>
        <begin position="1"/>
        <end position="21"/>
    </location>
</feature>
<proteinExistence type="predicted"/>
<name>A0A1B6LA58_9HEMI</name>
<organism evidence="2">
    <name type="scientific">Graphocephala atropunctata</name>
    <dbReference type="NCBI Taxonomy" id="36148"/>
    <lineage>
        <taxon>Eukaryota</taxon>
        <taxon>Metazoa</taxon>
        <taxon>Ecdysozoa</taxon>
        <taxon>Arthropoda</taxon>
        <taxon>Hexapoda</taxon>
        <taxon>Insecta</taxon>
        <taxon>Pterygota</taxon>
        <taxon>Neoptera</taxon>
        <taxon>Paraneoptera</taxon>
        <taxon>Hemiptera</taxon>
        <taxon>Auchenorrhyncha</taxon>
        <taxon>Membracoidea</taxon>
        <taxon>Cicadellidae</taxon>
        <taxon>Cicadellinae</taxon>
        <taxon>Cicadellini</taxon>
        <taxon>Graphocephala</taxon>
    </lineage>
</organism>
<evidence type="ECO:0000256" key="1">
    <source>
        <dbReference type="SAM" id="MobiDB-lite"/>
    </source>
</evidence>
<dbReference type="AlphaFoldDB" id="A0A1B6LA58"/>